<evidence type="ECO:0000256" key="1">
    <source>
        <dbReference type="SAM" id="Phobius"/>
    </source>
</evidence>
<keyword evidence="1" id="KW-1133">Transmembrane helix</keyword>
<sequence length="52" mass="6371">MKFLANYQLEHLLILNYHFAEFLFHFSFFVGILAGIQAIYLYYFRNIFVYIP</sequence>
<feature type="transmembrane region" description="Helical" evidence="1">
    <location>
        <begin position="22"/>
        <end position="43"/>
    </location>
</feature>
<dbReference type="AlphaFoldDB" id="A0A914NHZ4"/>
<keyword evidence="1" id="KW-0812">Transmembrane</keyword>
<name>A0A914NHZ4_MELIC</name>
<dbReference type="WBParaSite" id="Minc3s05009g37426">
    <property type="protein sequence ID" value="Minc3s05009g37426"/>
    <property type="gene ID" value="Minc3s05009g37426"/>
</dbReference>
<proteinExistence type="predicted"/>
<evidence type="ECO:0000313" key="2">
    <source>
        <dbReference type="Proteomes" id="UP000887563"/>
    </source>
</evidence>
<reference evidence="3" key="1">
    <citation type="submission" date="2022-11" db="UniProtKB">
        <authorList>
            <consortium name="WormBaseParasite"/>
        </authorList>
    </citation>
    <scope>IDENTIFICATION</scope>
</reference>
<dbReference type="Proteomes" id="UP000887563">
    <property type="component" value="Unplaced"/>
</dbReference>
<accession>A0A914NHZ4</accession>
<keyword evidence="2" id="KW-1185">Reference proteome</keyword>
<organism evidence="2 3">
    <name type="scientific">Meloidogyne incognita</name>
    <name type="common">Southern root-knot nematode worm</name>
    <name type="synonym">Oxyuris incognita</name>
    <dbReference type="NCBI Taxonomy" id="6306"/>
    <lineage>
        <taxon>Eukaryota</taxon>
        <taxon>Metazoa</taxon>
        <taxon>Ecdysozoa</taxon>
        <taxon>Nematoda</taxon>
        <taxon>Chromadorea</taxon>
        <taxon>Rhabditida</taxon>
        <taxon>Tylenchina</taxon>
        <taxon>Tylenchomorpha</taxon>
        <taxon>Tylenchoidea</taxon>
        <taxon>Meloidogynidae</taxon>
        <taxon>Meloidogyninae</taxon>
        <taxon>Meloidogyne</taxon>
        <taxon>Meloidogyne incognita group</taxon>
    </lineage>
</organism>
<protein>
    <submittedName>
        <fullName evidence="3">Uncharacterized protein</fullName>
    </submittedName>
</protein>
<evidence type="ECO:0000313" key="3">
    <source>
        <dbReference type="WBParaSite" id="Minc3s05009g37426"/>
    </source>
</evidence>
<keyword evidence="1" id="KW-0472">Membrane</keyword>